<gene>
    <name evidence="3" type="ordered locus">Glov_2073</name>
</gene>
<dbReference type="CDD" id="cd01646">
    <property type="entry name" value="RT_Bac_retron_I"/>
    <property type="match status" value="1"/>
</dbReference>
<dbReference type="KEGG" id="glo:Glov_2073"/>
<accession>B3E3H0</accession>
<dbReference type="PANTHER" id="PTHR34047:SF8">
    <property type="entry name" value="PROTEIN YKFC"/>
    <property type="match status" value="1"/>
</dbReference>
<dbReference type="Proteomes" id="UP000002420">
    <property type="component" value="Chromosome"/>
</dbReference>
<comment type="similarity">
    <text evidence="1">Belongs to the bacterial reverse transcriptase family.</text>
</comment>
<keyword evidence="3" id="KW-0808">Transferase</keyword>
<dbReference type="InterPro" id="IPR043502">
    <property type="entry name" value="DNA/RNA_pol_sf"/>
</dbReference>
<dbReference type="PANTHER" id="PTHR34047">
    <property type="entry name" value="NUCLEAR INTRON MATURASE 1, MITOCHONDRIAL-RELATED"/>
    <property type="match status" value="1"/>
</dbReference>
<evidence type="ECO:0000256" key="1">
    <source>
        <dbReference type="ARBA" id="ARBA00034120"/>
    </source>
</evidence>
<organism evidence="3 4">
    <name type="scientific">Trichlorobacter lovleyi (strain ATCC BAA-1151 / DSM 17278 / SZ)</name>
    <name type="common">Geobacter lovleyi</name>
    <dbReference type="NCBI Taxonomy" id="398767"/>
    <lineage>
        <taxon>Bacteria</taxon>
        <taxon>Pseudomonadati</taxon>
        <taxon>Thermodesulfobacteriota</taxon>
        <taxon>Desulfuromonadia</taxon>
        <taxon>Geobacterales</taxon>
        <taxon>Geobacteraceae</taxon>
        <taxon>Trichlorobacter</taxon>
    </lineage>
</organism>
<keyword evidence="4" id="KW-1185">Reference proteome</keyword>
<dbReference type="EMBL" id="CP001089">
    <property type="protein sequence ID" value="ACD95789.1"/>
    <property type="molecule type" value="Genomic_DNA"/>
</dbReference>
<sequence>MKAVYSPNLPVSVRFSACHAAWLQARRGKKPSANQLLFEARWLDNLHQLYSSLRAGCWQPAPTVCFTVTHPKTREIHAPAFADRIVHHLLVDRLQRLYEPVFVYDSYANRTAKGSHAAVDRLQQMIRRRNGQGWYLQLDIHNYFNSIHRPTLYALLCRRLDLALQKGKLADSQRLALRSLCHKLLARKSREIERPGAAPSSVPPHKRLRNARPQCGLPVGNLTSQFFANVYLNELDQFIKHQLKVRNYLRYVDDFVLLADSKEQLRTWQAEIAAFLETRLQLRLKDAVVLAPLHHGVDFLGYRVYCGHRLVRPRVVKHCCKKLSGWWQQYGQAAQMVSTESFSKLQALLGSYWGHFCHANSVRLRHALFKRFNWLHNFFQLHADAGLVVKQPARHKLARRRNAMKIVYT</sequence>
<dbReference type="SUPFAM" id="SSF56672">
    <property type="entry name" value="DNA/RNA polymerases"/>
    <property type="match status" value="1"/>
</dbReference>
<dbReference type="InterPro" id="IPR000477">
    <property type="entry name" value="RT_dom"/>
</dbReference>
<proteinExistence type="inferred from homology"/>
<dbReference type="HOGENOM" id="CLU_013584_0_0_7"/>
<protein>
    <submittedName>
        <fullName evidence="3">RNA-directed DNA polymerase (Reverse transcriptase)</fullName>
    </submittedName>
</protein>
<reference evidence="3 4" key="1">
    <citation type="submission" date="2008-05" db="EMBL/GenBank/DDBJ databases">
        <title>Complete sequence of chromosome of Geobacter lovleyi SZ.</title>
        <authorList>
            <consortium name="US DOE Joint Genome Institute"/>
            <person name="Lucas S."/>
            <person name="Copeland A."/>
            <person name="Lapidus A."/>
            <person name="Glavina del Rio T."/>
            <person name="Dalin E."/>
            <person name="Tice H."/>
            <person name="Bruce D."/>
            <person name="Goodwin L."/>
            <person name="Pitluck S."/>
            <person name="Chertkov O."/>
            <person name="Meincke L."/>
            <person name="Brettin T."/>
            <person name="Detter J.C."/>
            <person name="Han C."/>
            <person name="Tapia R."/>
            <person name="Kuske C.R."/>
            <person name="Schmutz J."/>
            <person name="Larimer F."/>
            <person name="Land M."/>
            <person name="Hauser L."/>
            <person name="Kyrpides N."/>
            <person name="Mikhailova N."/>
            <person name="Sung Y."/>
            <person name="Fletcher K.E."/>
            <person name="Ritalahti K.M."/>
            <person name="Loeffler F.E."/>
            <person name="Richardson P."/>
        </authorList>
    </citation>
    <scope>NUCLEOTIDE SEQUENCE [LARGE SCALE GENOMIC DNA]</scope>
    <source>
        <strain evidence="4">ATCC BAA-1151 / DSM 17278 / SZ</strain>
    </source>
</reference>
<dbReference type="InterPro" id="IPR051083">
    <property type="entry name" value="GrpII_Intron_Splice-Mob/Def"/>
</dbReference>
<evidence type="ECO:0000313" key="3">
    <source>
        <dbReference type="EMBL" id="ACD95789.1"/>
    </source>
</evidence>
<evidence type="ECO:0000313" key="4">
    <source>
        <dbReference type="Proteomes" id="UP000002420"/>
    </source>
</evidence>
<dbReference type="eggNOG" id="COG3344">
    <property type="taxonomic scope" value="Bacteria"/>
</dbReference>
<keyword evidence="3" id="KW-0695">RNA-directed DNA polymerase</keyword>
<dbReference type="Pfam" id="PF00078">
    <property type="entry name" value="RVT_1"/>
    <property type="match status" value="1"/>
</dbReference>
<dbReference type="AlphaFoldDB" id="B3E3H0"/>
<feature type="domain" description="Reverse transcriptase" evidence="2">
    <location>
        <begin position="1"/>
        <end position="304"/>
    </location>
</feature>
<evidence type="ECO:0000259" key="2">
    <source>
        <dbReference type="PROSITE" id="PS50878"/>
    </source>
</evidence>
<keyword evidence="3" id="KW-0548">Nucleotidyltransferase</keyword>
<dbReference type="GO" id="GO:0003964">
    <property type="term" value="F:RNA-directed DNA polymerase activity"/>
    <property type="evidence" value="ECO:0007669"/>
    <property type="project" value="UniProtKB-KW"/>
</dbReference>
<dbReference type="STRING" id="398767.Glov_2073"/>
<dbReference type="RefSeq" id="WP_012470128.1">
    <property type="nucleotide sequence ID" value="NC_010814.1"/>
</dbReference>
<dbReference type="PROSITE" id="PS50878">
    <property type="entry name" value="RT_POL"/>
    <property type="match status" value="1"/>
</dbReference>
<name>B3E3H0_TRIL1</name>